<proteinExistence type="predicted"/>
<evidence type="ECO:0000313" key="2">
    <source>
        <dbReference type="Proteomes" id="UP000319824"/>
    </source>
</evidence>
<dbReference type="Proteomes" id="UP000319824">
    <property type="component" value="Unassembled WGS sequence"/>
</dbReference>
<dbReference type="AlphaFoldDB" id="A0A559TDY9"/>
<protein>
    <submittedName>
        <fullName evidence="1">Uncharacterized protein</fullName>
    </submittedName>
</protein>
<sequence>MTTTDEFTKNLDETLNRLREYLAKLEPEERPGQWVITYIGAPRYFQVDEVK</sequence>
<accession>A0A559TDY9</accession>
<gene>
    <name evidence="1" type="ORF">BCL32_1021</name>
</gene>
<organism evidence="1 2">
    <name type="scientific">Rhizobium mongolense USDA 1844</name>
    <dbReference type="NCBI Taxonomy" id="1079460"/>
    <lineage>
        <taxon>Bacteria</taxon>
        <taxon>Pseudomonadati</taxon>
        <taxon>Pseudomonadota</taxon>
        <taxon>Alphaproteobacteria</taxon>
        <taxon>Hyphomicrobiales</taxon>
        <taxon>Rhizobiaceae</taxon>
        <taxon>Rhizobium/Agrobacterium group</taxon>
        <taxon>Rhizobium</taxon>
    </lineage>
</organism>
<dbReference type="EMBL" id="VISO01000002">
    <property type="protein sequence ID" value="TVZ72834.1"/>
    <property type="molecule type" value="Genomic_DNA"/>
</dbReference>
<reference evidence="1 2" key="1">
    <citation type="submission" date="2019-06" db="EMBL/GenBank/DDBJ databases">
        <title>Pac Bio to generate improved reference genome sequences for organisms with transposon mutant libraries (support for FEBA project).</title>
        <authorList>
            <person name="Blow M."/>
        </authorList>
    </citation>
    <scope>NUCLEOTIDE SEQUENCE [LARGE SCALE GENOMIC DNA]</scope>
    <source>
        <strain evidence="1 2">USDA 1844</strain>
    </source>
</reference>
<evidence type="ECO:0000313" key="1">
    <source>
        <dbReference type="EMBL" id="TVZ72834.1"/>
    </source>
</evidence>
<name>A0A559TDY9_9HYPH</name>
<dbReference type="RefSeq" id="WP_022717907.1">
    <property type="nucleotide sequence ID" value="NZ_ATTQ01000019.1"/>
</dbReference>
<comment type="caution">
    <text evidence="1">The sequence shown here is derived from an EMBL/GenBank/DDBJ whole genome shotgun (WGS) entry which is preliminary data.</text>
</comment>